<dbReference type="OrthoDB" id="5292471at2"/>
<dbReference type="GO" id="GO:0005829">
    <property type="term" value="C:cytosol"/>
    <property type="evidence" value="ECO:0007669"/>
    <property type="project" value="TreeGrafter"/>
</dbReference>
<feature type="binding site" evidence="13">
    <location>
        <position position="102"/>
    </location>
    <ligand>
        <name>Mg(2+)</name>
        <dbReference type="ChEBI" id="CHEBI:18420"/>
        <label>1</label>
    </ligand>
</feature>
<evidence type="ECO:0000313" key="16">
    <source>
        <dbReference type="Proteomes" id="UP000000248"/>
    </source>
</evidence>
<dbReference type="GO" id="GO:0006753">
    <property type="term" value="P:nucleoside phosphate metabolic process"/>
    <property type="evidence" value="ECO:0007669"/>
    <property type="project" value="TreeGrafter"/>
</dbReference>
<evidence type="ECO:0000256" key="3">
    <source>
        <dbReference type="ARBA" id="ARBA00012453"/>
    </source>
</evidence>
<evidence type="ECO:0000256" key="11">
    <source>
        <dbReference type="ARBA" id="ARBA00033056"/>
    </source>
</evidence>
<dbReference type="GO" id="GO:0046872">
    <property type="term" value="F:metal ion binding"/>
    <property type="evidence" value="ECO:0007669"/>
    <property type="project" value="UniProtKB-KW"/>
</dbReference>
<dbReference type="STRING" id="246195.DNO_0957"/>
<sequence>MEYKYRILNCEEVYHGFFKITRYLVDFQYFSGGWSGALARECLGTGGVVAALPYDPNTDEFVFIEQFRIGLLAAGEKPWSVEIVAGFMDKANESPEQCIQRELQEEIGTPAEELLPVMRYFASPGGSGAVTHLYFARVDVNKIQPLTGLHEEGEDIRVMRVSRQQAQRWLQEGVIRNATLLLALQAFFLRDRVSLFK</sequence>
<evidence type="ECO:0000256" key="6">
    <source>
        <dbReference type="ARBA" id="ARBA00022801"/>
    </source>
</evidence>
<evidence type="ECO:0000256" key="13">
    <source>
        <dbReference type="PIRSR" id="PIRSR604385-2"/>
    </source>
</evidence>
<evidence type="ECO:0000256" key="4">
    <source>
        <dbReference type="ARBA" id="ARBA00013297"/>
    </source>
</evidence>
<dbReference type="GO" id="GO:0019693">
    <property type="term" value="P:ribose phosphate metabolic process"/>
    <property type="evidence" value="ECO:0007669"/>
    <property type="project" value="TreeGrafter"/>
</dbReference>
<evidence type="ECO:0000259" key="14">
    <source>
        <dbReference type="PROSITE" id="PS51462"/>
    </source>
</evidence>
<accession>A5EY37</accession>
<dbReference type="KEGG" id="dno:DNO_0957"/>
<comment type="catalytic activity">
    <reaction evidence="12">
        <text>ADP-D-ribose + H2O = D-ribose 5-phosphate + AMP + 2 H(+)</text>
        <dbReference type="Rhea" id="RHEA:10412"/>
        <dbReference type="ChEBI" id="CHEBI:15377"/>
        <dbReference type="ChEBI" id="CHEBI:15378"/>
        <dbReference type="ChEBI" id="CHEBI:57967"/>
        <dbReference type="ChEBI" id="CHEBI:78346"/>
        <dbReference type="ChEBI" id="CHEBI:456215"/>
        <dbReference type="EC" id="3.6.1.13"/>
    </reaction>
</comment>
<evidence type="ECO:0000256" key="2">
    <source>
        <dbReference type="ARBA" id="ARBA00007482"/>
    </source>
</evidence>
<gene>
    <name evidence="15" type="ordered locus">DNO_0957</name>
</gene>
<organism evidence="15 16">
    <name type="scientific">Dichelobacter nodosus (strain VCS1703A)</name>
    <dbReference type="NCBI Taxonomy" id="246195"/>
    <lineage>
        <taxon>Bacteria</taxon>
        <taxon>Pseudomonadati</taxon>
        <taxon>Pseudomonadota</taxon>
        <taxon>Gammaproteobacteria</taxon>
        <taxon>Cardiobacteriales</taxon>
        <taxon>Cardiobacteriaceae</taxon>
        <taxon>Dichelobacter</taxon>
    </lineage>
</organism>
<dbReference type="EMBL" id="CP000513">
    <property type="protein sequence ID" value="ABQ13285.1"/>
    <property type="molecule type" value="Genomic_DNA"/>
</dbReference>
<dbReference type="eggNOG" id="COG0494">
    <property type="taxonomic scope" value="Bacteria"/>
</dbReference>
<dbReference type="SUPFAM" id="SSF55811">
    <property type="entry name" value="Nudix"/>
    <property type="match status" value="1"/>
</dbReference>
<comment type="cofactor">
    <cofactor evidence="1 13">
        <name>Mg(2+)</name>
        <dbReference type="ChEBI" id="CHEBI:18420"/>
    </cofactor>
</comment>
<feature type="binding site" evidence="13">
    <location>
        <position position="154"/>
    </location>
    <ligand>
        <name>Mg(2+)</name>
        <dbReference type="ChEBI" id="CHEBI:18420"/>
        <label>1</label>
    </ligand>
</feature>
<dbReference type="NCBIfam" id="TIGR00052">
    <property type="entry name" value="nudix-type nucleoside diphosphatase, YffH/AdpP family"/>
    <property type="match status" value="1"/>
</dbReference>
<keyword evidence="6" id="KW-0378">Hydrolase</keyword>
<evidence type="ECO:0000256" key="1">
    <source>
        <dbReference type="ARBA" id="ARBA00001946"/>
    </source>
</evidence>
<evidence type="ECO:0000256" key="12">
    <source>
        <dbReference type="ARBA" id="ARBA00049546"/>
    </source>
</evidence>
<proteinExistence type="inferred from homology"/>
<dbReference type="AlphaFoldDB" id="A5EY37"/>
<dbReference type="CDD" id="cd24155">
    <property type="entry name" value="NUDIX_ADPRase"/>
    <property type="match status" value="1"/>
</dbReference>
<evidence type="ECO:0000256" key="8">
    <source>
        <dbReference type="ARBA" id="ARBA00025164"/>
    </source>
</evidence>
<dbReference type="RefSeq" id="WP_012031270.1">
    <property type="nucleotide sequence ID" value="NC_009446.1"/>
</dbReference>
<protein>
    <recommendedName>
        <fullName evidence="4">ADP-ribose pyrophosphatase</fullName>
        <ecNumber evidence="3">3.6.1.13</ecNumber>
    </recommendedName>
    <alternativeName>
        <fullName evidence="9">ADP-ribose diphosphatase</fullName>
    </alternativeName>
    <alternativeName>
        <fullName evidence="11">ADP-ribose phosphohydrolase</fullName>
    </alternativeName>
    <alternativeName>
        <fullName evidence="10">Adenosine diphosphoribose pyrophosphatase</fullName>
    </alternativeName>
</protein>
<reference evidence="15 16" key="1">
    <citation type="journal article" date="2007" name="Nat. Biotechnol.">
        <title>Genome sequence and identification of candidate vaccine antigens from the animal pathogen Dichelobacter nodosus.</title>
        <authorList>
            <person name="Myers G.S."/>
            <person name="Parker D."/>
            <person name="Al-Hasani K."/>
            <person name="Kennan R.M."/>
            <person name="Seemann T."/>
            <person name="Ren Q."/>
            <person name="Badger J.H."/>
            <person name="Selengut J.D."/>
            <person name="Deboy R.T."/>
            <person name="Tettelin H."/>
            <person name="Boyce J.D."/>
            <person name="McCarl V.P."/>
            <person name="Han X."/>
            <person name="Nelson W.C."/>
            <person name="Madupu R."/>
            <person name="Mohamoud Y."/>
            <person name="Holley T."/>
            <person name="Fedorova N."/>
            <person name="Khouri H."/>
            <person name="Bottomley S.P."/>
            <person name="Whittington R.J."/>
            <person name="Adler B."/>
            <person name="Songer J.G."/>
            <person name="Rood J.I."/>
            <person name="Paulsen I.T."/>
        </authorList>
    </citation>
    <scope>NUCLEOTIDE SEQUENCE [LARGE SCALE GENOMIC DNA]</scope>
    <source>
        <strain evidence="15 16">VCS1703A</strain>
    </source>
</reference>
<evidence type="ECO:0000313" key="15">
    <source>
        <dbReference type="EMBL" id="ABQ13285.1"/>
    </source>
</evidence>
<dbReference type="EC" id="3.6.1.13" evidence="3"/>
<dbReference type="GO" id="GO:0047631">
    <property type="term" value="F:ADP-ribose diphosphatase activity"/>
    <property type="evidence" value="ECO:0007669"/>
    <property type="project" value="UniProtKB-EC"/>
</dbReference>
<dbReference type="Proteomes" id="UP000000248">
    <property type="component" value="Chromosome"/>
</dbReference>
<evidence type="ECO:0000256" key="9">
    <source>
        <dbReference type="ARBA" id="ARBA00030162"/>
    </source>
</evidence>
<dbReference type="HOGENOM" id="CLU_062658_6_1_6"/>
<dbReference type="GO" id="GO:0019144">
    <property type="term" value="F:ADP-sugar diphosphatase activity"/>
    <property type="evidence" value="ECO:0007669"/>
    <property type="project" value="TreeGrafter"/>
</dbReference>
<dbReference type="PANTHER" id="PTHR11839">
    <property type="entry name" value="UDP/ADP-SUGAR PYROPHOSPHATASE"/>
    <property type="match status" value="1"/>
</dbReference>
<dbReference type="InterPro" id="IPR004385">
    <property type="entry name" value="NDP_pyrophosphatase"/>
</dbReference>
<dbReference type="PANTHER" id="PTHR11839:SF5">
    <property type="entry name" value="ADP-RIBOSE PYROPHOSPHATASE"/>
    <property type="match status" value="1"/>
</dbReference>
<dbReference type="InterPro" id="IPR015797">
    <property type="entry name" value="NUDIX_hydrolase-like_dom_sf"/>
</dbReference>
<dbReference type="Pfam" id="PF00293">
    <property type="entry name" value="NUDIX"/>
    <property type="match status" value="1"/>
</dbReference>
<feature type="domain" description="Nudix hydrolase" evidence="14">
    <location>
        <begin position="44"/>
        <end position="183"/>
    </location>
</feature>
<dbReference type="PROSITE" id="PS51462">
    <property type="entry name" value="NUDIX"/>
    <property type="match status" value="1"/>
</dbReference>
<name>A5EY37_DICNV</name>
<dbReference type="Gene3D" id="3.90.79.10">
    <property type="entry name" value="Nucleoside Triphosphate Pyrophosphohydrolase"/>
    <property type="match status" value="1"/>
</dbReference>
<evidence type="ECO:0000256" key="5">
    <source>
        <dbReference type="ARBA" id="ARBA00022723"/>
    </source>
</evidence>
<evidence type="ECO:0000256" key="10">
    <source>
        <dbReference type="ARBA" id="ARBA00030308"/>
    </source>
</evidence>
<feature type="binding site" evidence="13">
    <location>
        <position position="85"/>
    </location>
    <ligand>
        <name>Mg(2+)</name>
        <dbReference type="ChEBI" id="CHEBI:18420"/>
        <label>1</label>
    </ligand>
</feature>
<dbReference type="InterPro" id="IPR000086">
    <property type="entry name" value="NUDIX_hydrolase_dom"/>
</dbReference>
<keyword evidence="5 13" id="KW-0479">Metal-binding</keyword>
<comment type="similarity">
    <text evidence="2">Belongs to the Nudix hydrolase family. NudF subfamily.</text>
</comment>
<feature type="binding site" evidence="13">
    <location>
        <position position="106"/>
    </location>
    <ligand>
        <name>Mg(2+)</name>
        <dbReference type="ChEBI" id="CHEBI:18420"/>
        <label>1</label>
    </ligand>
</feature>
<keyword evidence="7 13" id="KW-0460">Magnesium</keyword>
<comment type="function">
    <text evidence="8">Acts on ADP-mannose and ADP-glucose as well as ADP-ribose. Prevents glycogen biosynthesis. The reaction catalyzed by this enzyme is a limiting step of the gluconeogenic process.</text>
</comment>
<evidence type="ECO:0000256" key="7">
    <source>
        <dbReference type="ARBA" id="ARBA00022842"/>
    </source>
</evidence>
<keyword evidence="16" id="KW-1185">Reference proteome</keyword>